<dbReference type="Pfam" id="PF01022">
    <property type="entry name" value="HTH_5"/>
    <property type="match status" value="1"/>
</dbReference>
<dbReference type="PANTHER" id="PTHR43132">
    <property type="entry name" value="ARSENICAL RESISTANCE OPERON REPRESSOR ARSR-RELATED"/>
    <property type="match status" value="1"/>
</dbReference>
<organism evidence="5 6">
    <name type="scientific">Herpetosiphon gulosus</name>
    <dbReference type="NCBI Taxonomy" id="1973496"/>
    <lineage>
        <taxon>Bacteria</taxon>
        <taxon>Bacillati</taxon>
        <taxon>Chloroflexota</taxon>
        <taxon>Chloroflexia</taxon>
        <taxon>Herpetosiphonales</taxon>
        <taxon>Herpetosiphonaceae</taxon>
        <taxon>Herpetosiphon</taxon>
    </lineage>
</organism>
<comment type="caution">
    <text evidence="5">The sequence shown here is derived from an EMBL/GenBank/DDBJ whole genome shotgun (WGS) entry which is preliminary data.</text>
</comment>
<dbReference type="Proteomes" id="UP001428290">
    <property type="component" value="Unassembled WGS sequence"/>
</dbReference>
<proteinExistence type="predicted"/>
<dbReference type="PROSITE" id="PS50987">
    <property type="entry name" value="HTH_ARSR_2"/>
    <property type="match status" value="1"/>
</dbReference>
<dbReference type="PRINTS" id="PR00778">
    <property type="entry name" value="HTHARSR"/>
</dbReference>
<keyword evidence="2" id="KW-0238">DNA-binding</keyword>
<dbReference type="Gene3D" id="1.10.10.10">
    <property type="entry name" value="Winged helix-like DNA-binding domain superfamily/Winged helix DNA-binding domain"/>
    <property type="match status" value="1"/>
</dbReference>
<dbReference type="Pfam" id="PF09860">
    <property type="entry name" value="DUF2087"/>
    <property type="match status" value="1"/>
</dbReference>
<dbReference type="CDD" id="cd00090">
    <property type="entry name" value="HTH_ARSR"/>
    <property type="match status" value="1"/>
</dbReference>
<dbReference type="InterPro" id="IPR036388">
    <property type="entry name" value="WH-like_DNA-bd_sf"/>
</dbReference>
<dbReference type="RefSeq" id="WP_345720271.1">
    <property type="nucleotide sequence ID" value="NZ_BAABRU010000001.1"/>
</dbReference>
<keyword evidence="1" id="KW-0805">Transcription regulation</keyword>
<reference evidence="5 6" key="1">
    <citation type="submission" date="2024-02" db="EMBL/GenBank/DDBJ databases">
        <title>Herpetosiphon gulosus NBRC 112829.</title>
        <authorList>
            <person name="Ichikawa N."/>
            <person name="Katano-Makiyama Y."/>
            <person name="Hidaka K."/>
        </authorList>
    </citation>
    <scope>NUCLEOTIDE SEQUENCE [LARGE SCALE GENOMIC DNA]</scope>
    <source>
        <strain evidence="5 6">NBRC 112829</strain>
    </source>
</reference>
<dbReference type="InterPro" id="IPR051011">
    <property type="entry name" value="Metal_resp_trans_reg"/>
</dbReference>
<dbReference type="SUPFAM" id="SSF46785">
    <property type="entry name" value="Winged helix' DNA-binding domain"/>
    <property type="match status" value="1"/>
</dbReference>
<evidence type="ECO:0000313" key="5">
    <source>
        <dbReference type="EMBL" id="GAA5526631.1"/>
    </source>
</evidence>
<dbReference type="InterPro" id="IPR018656">
    <property type="entry name" value="DUF2087"/>
</dbReference>
<gene>
    <name evidence="5" type="ORF">Hgul01_00405</name>
</gene>
<dbReference type="PANTHER" id="PTHR43132:SF2">
    <property type="entry name" value="ARSENICAL RESISTANCE OPERON REPRESSOR ARSR-RELATED"/>
    <property type="match status" value="1"/>
</dbReference>
<protein>
    <recommendedName>
        <fullName evidence="4">HTH arsR-type domain-containing protein</fullName>
    </recommendedName>
</protein>
<feature type="domain" description="HTH arsR-type" evidence="4">
    <location>
        <begin position="235"/>
        <end position="330"/>
    </location>
</feature>
<keyword evidence="6" id="KW-1185">Reference proteome</keyword>
<dbReference type="EMBL" id="BAABRU010000001">
    <property type="protein sequence ID" value="GAA5526631.1"/>
    <property type="molecule type" value="Genomic_DNA"/>
</dbReference>
<evidence type="ECO:0000256" key="1">
    <source>
        <dbReference type="ARBA" id="ARBA00023015"/>
    </source>
</evidence>
<dbReference type="InterPro" id="IPR001845">
    <property type="entry name" value="HTH_ArsR_DNA-bd_dom"/>
</dbReference>
<dbReference type="NCBIfam" id="NF033788">
    <property type="entry name" value="HTH_metalloreg"/>
    <property type="match status" value="1"/>
</dbReference>
<evidence type="ECO:0000313" key="6">
    <source>
        <dbReference type="Proteomes" id="UP001428290"/>
    </source>
</evidence>
<accession>A0ABP9WX85</accession>
<name>A0ABP9WX85_9CHLR</name>
<dbReference type="InterPro" id="IPR011991">
    <property type="entry name" value="ArsR-like_HTH"/>
</dbReference>
<keyword evidence="3" id="KW-0804">Transcription</keyword>
<dbReference type="SMART" id="SM00418">
    <property type="entry name" value="HTH_ARSR"/>
    <property type="match status" value="1"/>
</dbReference>
<evidence type="ECO:0000256" key="2">
    <source>
        <dbReference type="ARBA" id="ARBA00023125"/>
    </source>
</evidence>
<sequence>MQLQTSAVADSLNTLQLLNRAATIRGASAWVQRTAQALSAKELADNQLVASLSFGLLPQNASQTMDEFLAELGSTEPNQWVAQIQQHLLELSASTGPLTSERLWQALRNAGIYSELATQQELLAAMQQPAQLLARVCQHLEHMWQTWFKAEWQQAQTAISQLNRQLQAQVPNEAALKGFRQSLGYAVNQEWQQLQEQRQIVLFAAIQNGSLTTFLADRQRLWVGIGFGMSNELQPRIISRNELLFRLQALADAARIQIMELLAQGELSAQAIISQTQLPQSSVSRHLNILRNAGFVQERRAGGATKSYRLVTSHIGATFAALEQALNQASPSQISSAQSESAVPASIQRFFNREGRMVTWPSKHIDRIPILAYFAAQFELGREYSEREINEVLKPHTGSDVANLRRYLIDVKLFERDGTGSRYWRKNEE</sequence>
<evidence type="ECO:0000259" key="4">
    <source>
        <dbReference type="PROSITE" id="PS50987"/>
    </source>
</evidence>
<evidence type="ECO:0000256" key="3">
    <source>
        <dbReference type="ARBA" id="ARBA00023163"/>
    </source>
</evidence>
<dbReference type="InterPro" id="IPR036390">
    <property type="entry name" value="WH_DNA-bd_sf"/>
</dbReference>